<sequence>MSLKCAIELGIADIIHSHGRAITLSELVSALDIQPTKTTGLFKLMRLLVHSGCFNKTKVNGQEEAYGLTAASTLLIKDKPYCFSPNVSLFLDPCFVGAFQSLSSWFKGTELTLWETVHGIKFWEFMYQNPGINQRFNEAMASDTEIMTSFVVKAECKQIFEGLGSLVDVGGGNGSLSRIISEAFPGIKCTVLDLPHVVANLPEADNLKYIAGDMFQFIPPADAFLFKLVFHGLDDEDGLKILKKRREAIASNGEGGKVEAKNLEQNSMPHIVYVSNNSSMKLFFMISIQKKFKSICDYLAAIKKPVEDVDKQWQLARGLGPDLRPLKTSVNDDGKLRSNSSDLGESNGVDGDLPCAAMAADRAPKAASFPSGRSSTIRPFQVTRLVGK</sequence>
<keyword evidence="2" id="KW-1185">Reference proteome</keyword>
<dbReference type="EMBL" id="CM039178">
    <property type="protein sequence ID" value="KAH9680564.1"/>
    <property type="molecule type" value="Genomic_DNA"/>
</dbReference>
<gene>
    <name evidence="1" type="ORF">KPL71_026595</name>
</gene>
<name>A0ACB8I0L9_CITSI</name>
<protein>
    <submittedName>
        <fullName evidence="1">O-methyltransferase ZRP4</fullName>
    </submittedName>
</protein>
<evidence type="ECO:0000313" key="2">
    <source>
        <dbReference type="Proteomes" id="UP000829398"/>
    </source>
</evidence>
<accession>A0ACB8I0L9</accession>
<comment type="caution">
    <text evidence="1">The sequence shown here is derived from an EMBL/GenBank/DDBJ whole genome shotgun (WGS) entry which is preliminary data.</text>
</comment>
<dbReference type="Proteomes" id="UP000829398">
    <property type="component" value="Chromosome 9"/>
</dbReference>
<evidence type="ECO:0000313" key="1">
    <source>
        <dbReference type="EMBL" id="KAH9680564.1"/>
    </source>
</evidence>
<organism evidence="1 2">
    <name type="scientific">Citrus sinensis</name>
    <name type="common">Sweet orange</name>
    <name type="synonym">Citrus aurantium var. sinensis</name>
    <dbReference type="NCBI Taxonomy" id="2711"/>
    <lineage>
        <taxon>Eukaryota</taxon>
        <taxon>Viridiplantae</taxon>
        <taxon>Streptophyta</taxon>
        <taxon>Embryophyta</taxon>
        <taxon>Tracheophyta</taxon>
        <taxon>Spermatophyta</taxon>
        <taxon>Magnoliopsida</taxon>
        <taxon>eudicotyledons</taxon>
        <taxon>Gunneridae</taxon>
        <taxon>Pentapetalae</taxon>
        <taxon>rosids</taxon>
        <taxon>malvids</taxon>
        <taxon>Sapindales</taxon>
        <taxon>Rutaceae</taxon>
        <taxon>Aurantioideae</taxon>
        <taxon>Citrus</taxon>
    </lineage>
</organism>
<proteinExistence type="predicted"/>
<reference evidence="2" key="1">
    <citation type="journal article" date="2023" name="Hortic. Res.">
        <title>A chromosome-level phased genome enabling allele-level studies in sweet orange: a case study on citrus Huanglongbing tolerance.</title>
        <authorList>
            <person name="Wu B."/>
            <person name="Yu Q."/>
            <person name="Deng Z."/>
            <person name="Duan Y."/>
            <person name="Luo F."/>
            <person name="Gmitter F. Jr."/>
        </authorList>
    </citation>
    <scope>NUCLEOTIDE SEQUENCE [LARGE SCALE GENOMIC DNA]</scope>
    <source>
        <strain evidence="2">cv. Valencia</strain>
    </source>
</reference>